<reference evidence="1" key="1">
    <citation type="submission" date="2020-05" db="EMBL/GenBank/DDBJ databases">
        <title>Large-scale comparative analyses of tick genomes elucidate their genetic diversity and vector capacities.</title>
        <authorList>
            <person name="Jia N."/>
            <person name="Wang J."/>
            <person name="Shi W."/>
            <person name="Du L."/>
            <person name="Sun Y."/>
            <person name="Zhan W."/>
            <person name="Jiang J."/>
            <person name="Wang Q."/>
            <person name="Zhang B."/>
            <person name="Ji P."/>
            <person name="Sakyi L.B."/>
            <person name="Cui X."/>
            <person name="Yuan T."/>
            <person name="Jiang B."/>
            <person name="Yang W."/>
            <person name="Lam T.T.-Y."/>
            <person name="Chang Q."/>
            <person name="Ding S."/>
            <person name="Wang X."/>
            <person name="Zhu J."/>
            <person name="Ruan X."/>
            <person name="Zhao L."/>
            <person name="Wei J."/>
            <person name="Que T."/>
            <person name="Du C."/>
            <person name="Cheng J."/>
            <person name="Dai P."/>
            <person name="Han X."/>
            <person name="Huang E."/>
            <person name="Gao Y."/>
            <person name="Liu J."/>
            <person name="Shao H."/>
            <person name="Ye R."/>
            <person name="Li L."/>
            <person name="Wei W."/>
            <person name="Wang X."/>
            <person name="Wang C."/>
            <person name="Yang T."/>
            <person name="Huo Q."/>
            <person name="Li W."/>
            <person name="Guo W."/>
            <person name="Chen H."/>
            <person name="Zhou L."/>
            <person name="Ni X."/>
            <person name="Tian J."/>
            <person name="Zhou Y."/>
            <person name="Sheng Y."/>
            <person name="Liu T."/>
            <person name="Pan Y."/>
            <person name="Xia L."/>
            <person name="Li J."/>
            <person name="Zhao F."/>
            <person name="Cao W."/>
        </authorList>
    </citation>
    <scope>NUCLEOTIDE SEQUENCE</scope>
    <source>
        <strain evidence="1">Dsil-2018</strain>
    </source>
</reference>
<dbReference type="EMBL" id="CM023470">
    <property type="protein sequence ID" value="KAH7981309.1"/>
    <property type="molecule type" value="Genomic_DNA"/>
</dbReference>
<keyword evidence="2" id="KW-1185">Reference proteome</keyword>
<gene>
    <name evidence="1" type="ORF">HPB49_023069</name>
</gene>
<accession>A0ACB8E3X4</accession>
<evidence type="ECO:0000313" key="1">
    <source>
        <dbReference type="EMBL" id="KAH7981309.1"/>
    </source>
</evidence>
<name>A0ACB8E3X4_DERSI</name>
<evidence type="ECO:0000313" key="2">
    <source>
        <dbReference type="Proteomes" id="UP000821865"/>
    </source>
</evidence>
<organism evidence="1 2">
    <name type="scientific">Dermacentor silvarum</name>
    <name type="common">Tick</name>
    <dbReference type="NCBI Taxonomy" id="543639"/>
    <lineage>
        <taxon>Eukaryota</taxon>
        <taxon>Metazoa</taxon>
        <taxon>Ecdysozoa</taxon>
        <taxon>Arthropoda</taxon>
        <taxon>Chelicerata</taxon>
        <taxon>Arachnida</taxon>
        <taxon>Acari</taxon>
        <taxon>Parasitiformes</taxon>
        <taxon>Ixodida</taxon>
        <taxon>Ixodoidea</taxon>
        <taxon>Ixodidae</taxon>
        <taxon>Rhipicephalinae</taxon>
        <taxon>Dermacentor</taxon>
    </lineage>
</organism>
<comment type="caution">
    <text evidence="1">The sequence shown here is derived from an EMBL/GenBank/DDBJ whole genome shotgun (WGS) entry which is preliminary data.</text>
</comment>
<proteinExistence type="predicted"/>
<protein>
    <submittedName>
        <fullName evidence="1">Uncharacterized protein</fullName>
    </submittedName>
</protein>
<sequence>MAEAVSSFVAGCIELSRRRGTTLGMEAASYQPPCGAGWGAMGSTRNKNVHNRGVLAAGGDCWVEATPEKLELICIYGGVCHWERGRSASSTAGRAYVECNEEGHMSRDCPTAESAGRRRCGERCFKCGEEGHRSRD</sequence>
<dbReference type="Proteomes" id="UP000821865">
    <property type="component" value="Chromosome 1"/>
</dbReference>